<accession>A0A6A4QF46</accession>
<evidence type="ECO:0000256" key="2">
    <source>
        <dbReference type="ARBA" id="ARBA00022829"/>
    </source>
</evidence>
<feature type="compositionally biased region" description="Basic residues" evidence="4">
    <location>
        <begin position="287"/>
        <end position="299"/>
    </location>
</feature>
<proteinExistence type="inferred from homology"/>
<comment type="caution">
    <text evidence="5">The sequence shown here is derived from an EMBL/GenBank/DDBJ whole genome shotgun (WGS) entry which is preliminary data.</text>
</comment>
<reference evidence="6" key="1">
    <citation type="journal article" date="2020" name="Nat. Commun.">
        <title>Genome sequence of the cluster root forming white lupin.</title>
        <authorList>
            <person name="Hufnagel B."/>
            <person name="Marques A."/>
            <person name="Soriano A."/>
            <person name="Marques L."/>
            <person name="Divol F."/>
            <person name="Doumas P."/>
            <person name="Sallet E."/>
            <person name="Mancinotti D."/>
            <person name="Carrere S."/>
            <person name="Marande W."/>
            <person name="Arribat S."/>
            <person name="Keller J."/>
            <person name="Huneau C."/>
            <person name="Blein T."/>
            <person name="Aime D."/>
            <person name="Laguerre M."/>
            <person name="Taylor J."/>
            <person name="Schubert V."/>
            <person name="Nelson M."/>
            <person name="Geu-Flores F."/>
            <person name="Crespi M."/>
            <person name="Gallardo-Guerrero K."/>
            <person name="Delaux P.-M."/>
            <person name="Salse J."/>
            <person name="Berges H."/>
            <person name="Guyot R."/>
            <person name="Gouzy J."/>
            <person name="Peret B."/>
        </authorList>
    </citation>
    <scope>NUCLEOTIDE SEQUENCE [LARGE SCALE GENOMIC DNA]</scope>
    <source>
        <strain evidence="6">cv. Amiga</strain>
    </source>
</reference>
<feature type="compositionally biased region" description="Basic and acidic residues" evidence="4">
    <location>
        <begin position="349"/>
        <end position="361"/>
    </location>
</feature>
<feature type="compositionally biased region" description="Basic and acidic residues" evidence="4">
    <location>
        <begin position="252"/>
        <end position="271"/>
    </location>
</feature>
<evidence type="ECO:0000256" key="1">
    <source>
        <dbReference type="ARBA" id="ARBA00010845"/>
    </source>
</evidence>
<dbReference type="PANTHER" id="PTHR34373">
    <property type="entry name" value="SHUGOSHIN 2"/>
    <property type="match status" value="1"/>
</dbReference>
<feature type="region of interest" description="Disordered" evidence="4">
    <location>
        <begin position="252"/>
        <end position="308"/>
    </location>
</feature>
<feature type="compositionally biased region" description="Basic residues" evidence="4">
    <location>
        <begin position="155"/>
        <end position="171"/>
    </location>
</feature>
<comment type="similarity">
    <text evidence="1">Belongs to the shugoshin family.</text>
</comment>
<dbReference type="GO" id="GO:0000775">
    <property type="term" value="C:chromosome, centromeric region"/>
    <property type="evidence" value="ECO:0007669"/>
    <property type="project" value="InterPro"/>
</dbReference>
<dbReference type="GO" id="GO:0045144">
    <property type="term" value="P:meiotic sister chromatid segregation"/>
    <property type="evidence" value="ECO:0007669"/>
    <property type="project" value="InterPro"/>
</dbReference>
<dbReference type="OrthoDB" id="770508at2759"/>
<dbReference type="InterPro" id="IPR044693">
    <property type="entry name" value="SGO_plant"/>
</dbReference>
<dbReference type="AlphaFoldDB" id="A0A6A4QF46"/>
<feature type="coiled-coil region" evidence="3">
    <location>
        <begin position="88"/>
        <end position="136"/>
    </location>
</feature>
<dbReference type="PANTHER" id="PTHR34373:SF9">
    <property type="entry name" value="SHUGOSHIN 2"/>
    <property type="match status" value="1"/>
</dbReference>
<dbReference type="Proteomes" id="UP000447434">
    <property type="component" value="Chromosome 6"/>
</dbReference>
<dbReference type="EMBL" id="WOCE01000006">
    <property type="protein sequence ID" value="KAE9612149.1"/>
    <property type="molecule type" value="Genomic_DNA"/>
</dbReference>
<organism evidence="5 6">
    <name type="scientific">Lupinus albus</name>
    <name type="common">White lupine</name>
    <name type="synonym">Lupinus termis</name>
    <dbReference type="NCBI Taxonomy" id="3870"/>
    <lineage>
        <taxon>Eukaryota</taxon>
        <taxon>Viridiplantae</taxon>
        <taxon>Streptophyta</taxon>
        <taxon>Embryophyta</taxon>
        <taxon>Tracheophyta</taxon>
        <taxon>Spermatophyta</taxon>
        <taxon>Magnoliopsida</taxon>
        <taxon>eudicotyledons</taxon>
        <taxon>Gunneridae</taxon>
        <taxon>Pentapetalae</taxon>
        <taxon>rosids</taxon>
        <taxon>fabids</taxon>
        <taxon>Fabales</taxon>
        <taxon>Fabaceae</taxon>
        <taxon>Papilionoideae</taxon>
        <taxon>50 kb inversion clade</taxon>
        <taxon>genistoids sensu lato</taxon>
        <taxon>core genistoids</taxon>
        <taxon>Genisteae</taxon>
        <taxon>Lupinus</taxon>
    </lineage>
</organism>
<sequence>MKYTCVLNHSISLQNSNCNRNRNDSVEVVSSSEKTMLTDITNHQKSPLNKQTKQHSASIAAISDVSTNRLLKENATLMQLLANRNAIIESCKAELQKSQTNFQKLQKQNAELALTNSRMLAELNSGRQRLRELQHELGSKNGILKAMKLEAKEHKHKMKHESHTNKIKKPNQRFQDDKGDNVCHAKRQRVSKSQSSAPAVVKQVKPIGTVDSQRYSLRRQSKAEKPRQPEEDFFEVDEVKYDVLHLQENLADKSEEMSLGSKVHEEAREDAESSGPTKSEVLAKKNIEKKRHSSRRQSARFKSENLEPAIDSFEIDDAKFAISLLCDDMSEKSGPTSSSLNSGQENIENDGRRFDPREIRRSSVGRPLRQSVVKIQSYKEIPLNMKMRRPT</sequence>
<evidence type="ECO:0000313" key="6">
    <source>
        <dbReference type="Proteomes" id="UP000447434"/>
    </source>
</evidence>
<evidence type="ECO:0000256" key="3">
    <source>
        <dbReference type="SAM" id="Coils"/>
    </source>
</evidence>
<dbReference type="GO" id="GO:0005634">
    <property type="term" value="C:nucleus"/>
    <property type="evidence" value="ECO:0007669"/>
    <property type="project" value="InterPro"/>
</dbReference>
<dbReference type="Pfam" id="PF07557">
    <property type="entry name" value="Shugoshin_C"/>
    <property type="match status" value="1"/>
</dbReference>
<gene>
    <name evidence="5" type="ORF">Lalb_Chr06g0169891</name>
</gene>
<feature type="region of interest" description="Disordered" evidence="4">
    <location>
        <begin position="330"/>
        <end position="369"/>
    </location>
</feature>
<keyword evidence="3" id="KW-0175">Coiled coil</keyword>
<evidence type="ECO:0000313" key="5">
    <source>
        <dbReference type="EMBL" id="KAE9612149.1"/>
    </source>
</evidence>
<dbReference type="GO" id="GO:0034090">
    <property type="term" value="P:maintenance of meiotic sister chromatid cohesion"/>
    <property type="evidence" value="ECO:0007669"/>
    <property type="project" value="InterPro"/>
</dbReference>
<keyword evidence="6" id="KW-1185">Reference proteome</keyword>
<keyword evidence="2" id="KW-0159">Chromosome partition</keyword>
<name>A0A6A4QF46_LUPAL</name>
<dbReference type="InterPro" id="IPR011515">
    <property type="entry name" value="Shugoshin_C"/>
</dbReference>
<feature type="region of interest" description="Disordered" evidence="4">
    <location>
        <begin position="155"/>
        <end position="231"/>
    </location>
</feature>
<feature type="compositionally biased region" description="Basic and acidic residues" evidence="4">
    <location>
        <begin position="174"/>
        <end position="183"/>
    </location>
</feature>
<feature type="compositionally biased region" description="Polar residues" evidence="4">
    <location>
        <begin position="333"/>
        <end position="346"/>
    </location>
</feature>
<protein>
    <submittedName>
        <fullName evidence="5">Putative shugoshin</fullName>
    </submittedName>
</protein>
<evidence type="ECO:0000256" key="4">
    <source>
        <dbReference type="SAM" id="MobiDB-lite"/>
    </source>
</evidence>
<feature type="compositionally biased region" description="Basic and acidic residues" evidence="4">
    <location>
        <begin position="221"/>
        <end position="230"/>
    </location>
</feature>